<dbReference type="AlphaFoldDB" id="A0AAV2BK62"/>
<name>A0AAV2BK62_9ARAC</name>
<evidence type="ECO:0000313" key="1">
    <source>
        <dbReference type="EMBL" id="CAL1296633.1"/>
    </source>
</evidence>
<comment type="caution">
    <text evidence="1">The sequence shown here is derived from an EMBL/GenBank/DDBJ whole genome shotgun (WGS) entry which is preliminary data.</text>
</comment>
<accession>A0AAV2BK62</accession>
<organism evidence="1 2">
    <name type="scientific">Larinioides sclopetarius</name>
    <dbReference type="NCBI Taxonomy" id="280406"/>
    <lineage>
        <taxon>Eukaryota</taxon>
        <taxon>Metazoa</taxon>
        <taxon>Ecdysozoa</taxon>
        <taxon>Arthropoda</taxon>
        <taxon>Chelicerata</taxon>
        <taxon>Arachnida</taxon>
        <taxon>Araneae</taxon>
        <taxon>Araneomorphae</taxon>
        <taxon>Entelegynae</taxon>
        <taxon>Araneoidea</taxon>
        <taxon>Araneidae</taxon>
        <taxon>Larinioides</taxon>
    </lineage>
</organism>
<evidence type="ECO:0000313" key="2">
    <source>
        <dbReference type="Proteomes" id="UP001497382"/>
    </source>
</evidence>
<protein>
    <submittedName>
        <fullName evidence="1">Uncharacterized protein</fullName>
    </submittedName>
</protein>
<dbReference type="Proteomes" id="UP001497382">
    <property type="component" value="Unassembled WGS sequence"/>
</dbReference>
<reference evidence="1 2" key="1">
    <citation type="submission" date="2024-04" db="EMBL/GenBank/DDBJ databases">
        <authorList>
            <person name="Rising A."/>
            <person name="Reimegard J."/>
            <person name="Sonavane S."/>
            <person name="Akerstrom W."/>
            <person name="Nylinder S."/>
            <person name="Hedman E."/>
            <person name="Kallberg Y."/>
        </authorList>
    </citation>
    <scope>NUCLEOTIDE SEQUENCE [LARGE SCALE GENOMIC DNA]</scope>
</reference>
<dbReference type="EMBL" id="CAXIEN010000401">
    <property type="protein sequence ID" value="CAL1296633.1"/>
    <property type="molecule type" value="Genomic_DNA"/>
</dbReference>
<sequence length="186" mass="21436">MMFRVCLSAVKTGQWLPSKESHVGVFDVTCIRSIVAFNYQSNRWKPPVRSWHSKNETDEIENIFVSHSETANALETITVMYRAGENSTSTNMDAYLCFQSYWISSKLRLQGEKRRFQRHPEFYSKHTENCFNAVTSQNVQDGSLSVQDDNLNSAFLSSISENVMLHFSIFAKRYVLAKNLRLCNAK</sequence>
<gene>
    <name evidence="1" type="ORF">LARSCL_LOCUS19892</name>
</gene>
<proteinExistence type="predicted"/>
<keyword evidence="2" id="KW-1185">Reference proteome</keyword>